<accession>A0A7Y3T426</accession>
<protein>
    <submittedName>
        <fullName evidence="1">Uncharacterized protein</fullName>
    </submittedName>
</protein>
<name>A0A7Y3T426_9HYPH</name>
<sequence>MSKLGTNPTPKMNFYPEYVPATRPAAPVEGLETVGYVTTSPTGAEVFQRKPLVPGHGQFGYKQDAVVTRSQADELLAAERAETMRQVKHWSELYKQQHYRAEKAEAIIAAERAQTDAYGIALMMIREGCENPPLVALNALERFGK</sequence>
<dbReference type="RefSeq" id="WP_171379897.1">
    <property type="nucleotide sequence ID" value="NZ_PKQI01000002.1"/>
</dbReference>
<evidence type="ECO:0000313" key="1">
    <source>
        <dbReference type="EMBL" id="NNV20580.1"/>
    </source>
</evidence>
<reference evidence="1 2" key="1">
    <citation type="submission" date="2018-11" db="EMBL/GenBank/DDBJ databases">
        <title>Genome sequencing and analysis.</title>
        <authorList>
            <person name="Huang Y.-T."/>
        </authorList>
    </citation>
    <scope>NUCLEOTIDE SEQUENCE [LARGE SCALE GENOMIC DNA]</scope>
    <source>
        <strain evidence="1 2">SHIN</strain>
    </source>
</reference>
<proteinExistence type="predicted"/>
<comment type="caution">
    <text evidence="1">The sequence shown here is derived from an EMBL/GenBank/DDBJ whole genome shotgun (WGS) entry which is preliminary data.</text>
</comment>
<dbReference type="AlphaFoldDB" id="A0A7Y3T426"/>
<evidence type="ECO:0000313" key="2">
    <source>
        <dbReference type="Proteomes" id="UP000526233"/>
    </source>
</evidence>
<dbReference type="EMBL" id="PKQI01000002">
    <property type="protein sequence ID" value="NNV20580.1"/>
    <property type="molecule type" value="Genomic_DNA"/>
</dbReference>
<gene>
    <name evidence="1" type="ORF">EHE22_09100</name>
</gene>
<dbReference type="Proteomes" id="UP000526233">
    <property type="component" value="Unassembled WGS sequence"/>
</dbReference>
<organism evidence="1 2">
    <name type="scientific">Brucella pseudogrignonensis</name>
    <dbReference type="NCBI Taxonomy" id="419475"/>
    <lineage>
        <taxon>Bacteria</taxon>
        <taxon>Pseudomonadati</taxon>
        <taxon>Pseudomonadota</taxon>
        <taxon>Alphaproteobacteria</taxon>
        <taxon>Hyphomicrobiales</taxon>
        <taxon>Brucellaceae</taxon>
        <taxon>Brucella/Ochrobactrum group</taxon>
        <taxon>Brucella</taxon>
    </lineage>
</organism>